<accession>U1YLU2</accession>
<dbReference type="Gene3D" id="2.120.10.30">
    <property type="entry name" value="TolB, C-terminal domain"/>
    <property type="match status" value="1"/>
</dbReference>
<dbReference type="SUPFAM" id="SSF63825">
    <property type="entry name" value="YWTD domain"/>
    <property type="match status" value="1"/>
</dbReference>
<keyword evidence="3" id="KW-1185">Reference proteome</keyword>
<sequence length="311" mass="36047">GSKSENYAKRSNGCTGTNNESKKMGIDENLKTEKMELKEPINFIDTYNKPEVLSNNFKLPSSVAYDSIEDALYITDERGSKVIKFKNKKISSFIEPGSGKDNVIKPDYLSIDSKGYLWLLEKESSKVKIFNSSGKEIHSFSLDETEMIHNMFVHDNNIYISYNNKIIKYDKFGKRLLEIEEPFIKSMAIAHNSLYLLRNDITYEDKHYNEAFIKYSLDGKKIQDLPIEGKGNGGLVFNPNDQKLYLFTSEKKLCQIDQDGKIIATVYNDPPKNRYEFLEKLSFGNQFVFDKENNIYTTNLYLHEVYLIKRK</sequence>
<dbReference type="HOGENOM" id="CLU_892810_0_0_9"/>
<dbReference type="Proteomes" id="UP000016511">
    <property type="component" value="Unassembled WGS sequence"/>
</dbReference>
<protein>
    <recommendedName>
        <fullName evidence="4">NHL repeat protein</fullName>
    </recommendedName>
</protein>
<reference evidence="2 3" key="1">
    <citation type="submission" date="2013-08" db="EMBL/GenBank/DDBJ databases">
        <authorList>
            <person name="Weinstock G."/>
            <person name="Sodergren E."/>
            <person name="Wylie T."/>
            <person name="Fulton L."/>
            <person name="Fulton R."/>
            <person name="Fronick C."/>
            <person name="O'Laughlin M."/>
            <person name="Godfrey J."/>
            <person name="Miner T."/>
            <person name="Herter B."/>
            <person name="Appelbaum E."/>
            <person name="Cordes M."/>
            <person name="Lek S."/>
            <person name="Wollam A."/>
            <person name="Pepin K.H."/>
            <person name="Palsikar V.B."/>
            <person name="Mitreva M."/>
            <person name="Wilson R.K."/>
        </authorList>
    </citation>
    <scope>NUCLEOTIDE SEQUENCE [LARGE SCALE GENOMIC DNA]</scope>
    <source>
        <strain evidence="2 3">ATCC 12856</strain>
    </source>
</reference>
<dbReference type="RefSeq" id="WP_021619446.1">
    <property type="nucleotide sequence ID" value="NZ_KE952680.1"/>
</dbReference>
<proteinExistence type="predicted"/>
<dbReference type="AlphaFoldDB" id="U1YLU2"/>
<evidence type="ECO:0008006" key="4">
    <source>
        <dbReference type="Google" id="ProtNLM"/>
    </source>
</evidence>
<comment type="caution">
    <text evidence="2">The sequence shown here is derived from an EMBL/GenBank/DDBJ whole genome shotgun (WGS) entry which is preliminary data.</text>
</comment>
<dbReference type="GeneID" id="92842242"/>
<dbReference type="InterPro" id="IPR011042">
    <property type="entry name" value="6-blade_b-propeller_TolB-like"/>
</dbReference>
<dbReference type="PATRIC" id="fig|649747.3.peg.125"/>
<dbReference type="STRING" id="649747.HMPREF0083_00139"/>
<evidence type="ECO:0000313" key="2">
    <source>
        <dbReference type="EMBL" id="ERI11756.1"/>
    </source>
</evidence>
<evidence type="ECO:0000313" key="3">
    <source>
        <dbReference type="Proteomes" id="UP000016511"/>
    </source>
</evidence>
<dbReference type="EMBL" id="AWSJ01000012">
    <property type="protein sequence ID" value="ERI11756.1"/>
    <property type="molecule type" value="Genomic_DNA"/>
</dbReference>
<evidence type="ECO:0000256" key="1">
    <source>
        <dbReference type="SAM" id="MobiDB-lite"/>
    </source>
</evidence>
<name>U1YLU2_ANEAE</name>
<feature type="non-terminal residue" evidence="2">
    <location>
        <position position="1"/>
    </location>
</feature>
<gene>
    <name evidence="2" type="ORF">HMPREF0083_00139</name>
</gene>
<organism evidence="2 3">
    <name type="scientific">Aneurinibacillus aneurinilyticus ATCC 12856</name>
    <dbReference type="NCBI Taxonomy" id="649747"/>
    <lineage>
        <taxon>Bacteria</taxon>
        <taxon>Bacillati</taxon>
        <taxon>Bacillota</taxon>
        <taxon>Bacilli</taxon>
        <taxon>Bacillales</taxon>
        <taxon>Paenibacillaceae</taxon>
        <taxon>Aneurinibacillus group</taxon>
        <taxon>Aneurinibacillus</taxon>
    </lineage>
</organism>
<feature type="region of interest" description="Disordered" evidence="1">
    <location>
        <begin position="1"/>
        <end position="27"/>
    </location>
</feature>